<keyword evidence="3" id="KW-1185">Reference proteome</keyword>
<protein>
    <recommendedName>
        <fullName evidence="4">Transmembrane protein</fullName>
    </recommendedName>
</protein>
<keyword evidence="1" id="KW-0472">Membrane</keyword>
<organism evidence="2 3">
    <name type="scientific">Caerostris extrusa</name>
    <name type="common">Bark spider</name>
    <name type="synonym">Caerostris bankana</name>
    <dbReference type="NCBI Taxonomy" id="172846"/>
    <lineage>
        <taxon>Eukaryota</taxon>
        <taxon>Metazoa</taxon>
        <taxon>Ecdysozoa</taxon>
        <taxon>Arthropoda</taxon>
        <taxon>Chelicerata</taxon>
        <taxon>Arachnida</taxon>
        <taxon>Araneae</taxon>
        <taxon>Araneomorphae</taxon>
        <taxon>Entelegynae</taxon>
        <taxon>Araneoidea</taxon>
        <taxon>Araneidae</taxon>
        <taxon>Caerostris</taxon>
    </lineage>
</organism>
<evidence type="ECO:0000313" key="2">
    <source>
        <dbReference type="EMBL" id="GIX67805.1"/>
    </source>
</evidence>
<accession>A0AAV4M7I9</accession>
<dbReference type="Proteomes" id="UP001054945">
    <property type="component" value="Unassembled WGS sequence"/>
</dbReference>
<dbReference type="EMBL" id="BPLR01001904">
    <property type="protein sequence ID" value="GIX67805.1"/>
    <property type="molecule type" value="Genomic_DNA"/>
</dbReference>
<feature type="transmembrane region" description="Helical" evidence="1">
    <location>
        <begin position="105"/>
        <end position="124"/>
    </location>
</feature>
<sequence>MVFFHRFHFELFYEETLTDPPSPQALCCNPPFLSFAIRREREVAEELSTENSSSDAREMIFSYPFVFSPIYPPGGAALRRERFPIEDCCKFCYVRQRPQTAMGSFFFLLSLLLPLGCLLVYVPGS</sequence>
<comment type="caution">
    <text evidence="2">The sequence shown here is derived from an EMBL/GenBank/DDBJ whole genome shotgun (WGS) entry which is preliminary data.</text>
</comment>
<keyword evidence="1" id="KW-1133">Transmembrane helix</keyword>
<reference evidence="2 3" key="1">
    <citation type="submission" date="2021-06" db="EMBL/GenBank/DDBJ databases">
        <title>Caerostris extrusa draft genome.</title>
        <authorList>
            <person name="Kono N."/>
            <person name="Arakawa K."/>
        </authorList>
    </citation>
    <scope>NUCLEOTIDE SEQUENCE [LARGE SCALE GENOMIC DNA]</scope>
</reference>
<evidence type="ECO:0000256" key="1">
    <source>
        <dbReference type="SAM" id="Phobius"/>
    </source>
</evidence>
<dbReference type="AlphaFoldDB" id="A0AAV4M7I9"/>
<keyword evidence="1" id="KW-0812">Transmembrane</keyword>
<evidence type="ECO:0000313" key="3">
    <source>
        <dbReference type="Proteomes" id="UP001054945"/>
    </source>
</evidence>
<proteinExistence type="predicted"/>
<evidence type="ECO:0008006" key="4">
    <source>
        <dbReference type="Google" id="ProtNLM"/>
    </source>
</evidence>
<gene>
    <name evidence="2" type="ORF">CEXT_147471</name>
</gene>
<name>A0AAV4M7I9_CAEEX</name>